<keyword evidence="6" id="KW-0862">Zinc</keyword>
<evidence type="ECO:0000313" key="14">
    <source>
        <dbReference type="Ensembl" id="ENSSLUP00000015460.1"/>
    </source>
</evidence>
<evidence type="ECO:0000256" key="9">
    <source>
        <dbReference type="ARBA" id="ARBA00023163"/>
    </source>
</evidence>
<dbReference type="PROSITE" id="PS00028">
    <property type="entry name" value="ZINC_FINGER_C2H2_1"/>
    <property type="match status" value="3"/>
</dbReference>
<dbReference type="GO" id="GO:0003677">
    <property type="term" value="F:DNA binding"/>
    <property type="evidence" value="ECO:0007669"/>
    <property type="project" value="UniProtKB-KW"/>
</dbReference>
<evidence type="ECO:0000259" key="13">
    <source>
        <dbReference type="PROSITE" id="PS50157"/>
    </source>
</evidence>
<evidence type="ECO:0000256" key="6">
    <source>
        <dbReference type="ARBA" id="ARBA00022833"/>
    </source>
</evidence>
<dbReference type="FunFam" id="3.30.160.60:FF:001478">
    <property type="entry name" value="Zinc finger protein 134"/>
    <property type="match status" value="1"/>
</dbReference>
<evidence type="ECO:0000313" key="15">
    <source>
        <dbReference type="Proteomes" id="UP000694568"/>
    </source>
</evidence>
<dbReference type="Gene3D" id="3.30.160.60">
    <property type="entry name" value="Classic Zinc Finger"/>
    <property type="match status" value="4"/>
</dbReference>
<evidence type="ECO:0000256" key="4">
    <source>
        <dbReference type="ARBA" id="ARBA00022737"/>
    </source>
</evidence>
<comment type="similarity">
    <text evidence="2">Belongs to the krueppel C2H2-type zinc-finger protein family.</text>
</comment>
<gene>
    <name evidence="14" type="primary">LOC116061792</name>
</gene>
<dbReference type="AlphaFoldDB" id="A0A8C9XTF3"/>
<sequence length="416" mass="46965">MCRQPPAAVSMIATEPSTPDCLTLIPSIMSESLRGFVTERLAVAAQEILGLVEKTIADYREEVFRSKREILQLRRELDERRSESIAAADGPEVSEEMFPPQQEWNPNMERQQSQDLLFQQIKEEEMELTATLEAAPSHCVQQLYSNTEGTANCQDSPSQYSAAARVNKEEEEWKLDMTANCQDSPSQYSAAAHLNKEEEWKLDMTANCQDIASQYSAAAHLNKEGEEEEEEEEEEDDDEEEWKLDVTPAHNSHETSCQAAAVSPEYLSSQEVPSDSVCNFCGDIFETKESLSDHFQSHTEVKFCHICCACFLKDVDLIRHVGESHPGEKPFKCNECGKAFLRKDYLVVHLRTHTGEKPYTCPFCGKSFAQRTYLCVHQRIHTGEKPYGCRVCGKRFGSSTAARHCVKCHRANAVNS</sequence>
<evidence type="ECO:0000256" key="7">
    <source>
        <dbReference type="ARBA" id="ARBA00023015"/>
    </source>
</evidence>
<keyword evidence="3" id="KW-0479">Metal-binding</keyword>
<dbReference type="Ensembl" id="ENSSLUT00000015955.1">
    <property type="protein sequence ID" value="ENSSLUP00000015460.1"/>
    <property type="gene ID" value="ENSSLUG00000007265.1"/>
</dbReference>
<dbReference type="FunFam" id="3.30.160.60:FF:000759">
    <property type="entry name" value="zinc finger protein 16"/>
    <property type="match status" value="1"/>
</dbReference>
<dbReference type="InterPro" id="IPR036236">
    <property type="entry name" value="Znf_C2H2_sf"/>
</dbReference>
<dbReference type="GeneTree" id="ENSGT01150000286958"/>
<dbReference type="Pfam" id="PF00096">
    <property type="entry name" value="zf-C2H2"/>
    <property type="match status" value="2"/>
</dbReference>
<dbReference type="PROSITE" id="PS50157">
    <property type="entry name" value="ZINC_FINGER_C2H2_2"/>
    <property type="match status" value="4"/>
</dbReference>
<name>A0A8C9XTF3_SANLU</name>
<feature type="domain" description="C2H2-type" evidence="13">
    <location>
        <begin position="359"/>
        <end position="386"/>
    </location>
</feature>
<reference evidence="14" key="2">
    <citation type="submission" date="2025-09" db="UniProtKB">
        <authorList>
            <consortium name="Ensembl"/>
        </authorList>
    </citation>
    <scope>IDENTIFICATION</scope>
</reference>
<evidence type="ECO:0000256" key="5">
    <source>
        <dbReference type="ARBA" id="ARBA00022771"/>
    </source>
</evidence>
<dbReference type="GO" id="GO:0008270">
    <property type="term" value="F:zinc ion binding"/>
    <property type="evidence" value="ECO:0007669"/>
    <property type="project" value="UniProtKB-KW"/>
</dbReference>
<dbReference type="GO" id="GO:0010468">
    <property type="term" value="P:regulation of gene expression"/>
    <property type="evidence" value="ECO:0007669"/>
    <property type="project" value="TreeGrafter"/>
</dbReference>
<keyword evidence="8" id="KW-0238">DNA-binding</keyword>
<proteinExistence type="inferred from homology"/>
<keyword evidence="10" id="KW-0539">Nucleus</keyword>
<dbReference type="SMART" id="SM00355">
    <property type="entry name" value="ZnF_C2H2"/>
    <property type="match status" value="5"/>
</dbReference>
<keyword evidence="4" id="KW-0677">Repeat</keyword>
<evidence type="ECO:0000256" key="12">
    <source>
        <dbReference type="SAM" id="MobiDB-lite"/>
    </source>
</evidence>
<keyword evidence="7" id="KW-0805">Transcription regulation</keyword>
<dbReference type="Proteomes" id="UP000694568">
    <property type="component" value="Unplaced"/>
</dbReference>
<feature type="domain" description="C2H2-type" evidence="13">
    <location>
        <begin position="276"/>
        <end position="303"/>
    </location>
</feature>
<dbReference type="SUPFAM" id="SSF57667">
    <property type="entry name" value="beta-beta-alpha zinc fingers"/>
    <property type="match status" value="2"/>
</dbReference>
<dbReference type="PANTHER" id="PTHR16515">
    <property type="entry name" value="PR DOMAIN ZINC FINGER PROTEIN"/>
    <property type="match status" value="1"/>
</dbReference>
<evidence type="ECO:0000256" key="8">
    <source>
        <dbReference type="ARBA" id="ARBA00023125"/>
    </source>
</evidence>
<protein>
    <submittedName>
        <fullName evidence="14">Zinc finger protein 250-like</fullName>
    </submittedName>
</protein>
<evidence type="ECO:0000256" key="10">
    <source>
        <dbReference type="ARBA" id="ARBA00023242"/>
    </source>
</evidence>
<dbReference type="InterPro" id="IPR013087">
    <property type="entry name" value="Znf_C2H2_type"/>
</dbReference>
<accession>A0A8C9XTF3</accession>
<evidence type="ECO:0000256" key="3">
    <source>
        <dbReference type="ARBA" id="ARBA00022723"/>
    </source>
</evidence>
<feature type="region of interest" description="Disordered" evidence="12">
    <location>
        <begin position="219"/>
        <end position="242"/>
    </location>
</feature>
<evidence type="ECO:0000256" key="1">
    <source>
        <dbReference type="ARBA" id="ARBA00004123"/>
    </source>
</evidence>
<reference evidence="14" key="1">
    <citation type="submission" date="2025-08" db="UniProtKB">
        <authorList>
            <consortium name="Ensembl"/>
        </authorList>
    </citation>
    <scope>IDENTIFICATION</scope>
</reference>
<feature type="domain" description="C2H2-type" evidence="13">
    <location>
        <begin position="331"/>
        <end position="358"/>
    </location>
</feature>
<dbReference type="GO" id="GO:0005634">
    <property type="term" value="C:nucleus"/>
    <property type="evidence" value="ECO:0007669"/>
    <property type="project" value="UniProtKB-SubCell"/>
</dbReference>
<dbReference type="InterPro" id="IPR050331">
    <property type="entry name" value="Zinc_finger"/>
</dbReference>
<keyword evidence="9" id="KW-0804">Transcription</keyword>
<evidence type="ECO:0000256" key="2">
    <source>
        <dbReference type="ARBA" id="ARBA00006991"/>
    </source>
</evidence>
<organism evidence="14 15">
    <name type="scientific">Sander lucioperca</name>
    <name type="common">Pike-perch</name>
    <name type="synonym">Perca lucioperca</name>
    <dbReference type="NCBI Taxonomy" id="283035"/>
    <lineage>
        <taxon>Eukaryota</taxon>
        <taxon>Metazoa</taxon>
        <taxon>Chordata</taxon>
        <taxon>Craniata</taxon>
        <taxon>Vertebrata</taxon>
        <taxon>Euteleostomi</taxon>
        <taxon>Actinopterygii</taxon>
        <taxon>Neopterygii</taxon>
        <taxon>Teleostei</taxon>
        <taxon>Neoteleostei</taxon>
        <taxon>Acanthomorphata</taxon>
        <taxon>Eupercaria</taxon>
        <taxon>Perciformes</taxon>
        <taxon>Percoidei</taxon>
        <taxon>Percidae</taxon>
        <taxon>Luciopercinae</taxon>
        <taxon>Sander</taxon>
    </lineage>
</organism>
<feature type="domain" description="C2H2-type" evidence="13">
    <location>
        <begin position="302"/>
        <end position="330"/>
    </location>
</feature>
<dbReference type="PANTHER" id="PTHR16515:SF66">
    <property type="entry name" value="C2H2-TYPE DOMAIN-CONTAINING PROTEIN"/>
    <property type="match status" value="1"/>
</dbReference>
<keyword evidence="15" id="KW-1185">Reference proteome</keyword>
<evidence type="ECO:0000256" key="11">
    <source>
        <dbReference type="PROSITE-ProRule" id="PRU00042"/>
    </source>
</evidence>
<comment type="subcellular location">
    <subcellularLocation>
        <location evidence="1">Nucleus</location>
    </subcellularLocation>
</comment>
<feature type="compositionally biased region" description="Acidic residues" evidence="12">
    <location>
        <begin position="225"/>
        <end position="242"/>
    </location>
</feature>
<keyword evidence="5 11" id="KW-0863">Zinc-finger</keyword>